<name>A0A368Q9D8_SETIT</name>
<proteinExistence type="predicted"/>
<protein>
    <submittedName>
        <fullName evidence="1">Uncharacterized protein</fullName>
    </submittedName>
</protein>
<organism evidence="1">
    <name type="scientific">Setaria italica</name>
    <name type="common">Foxtail millet</name>
    <name type="synonym">Panicum italicum</name>
    <dbReference type="NCBI Taxonomy" id="4555"/>
    <lineage>
        <taxon>Eukaryota</taxon>
        <taxon>Viridiplantae</taxon>
        <taxon>Streptophyta</taxon>
        <taxon>Embryophyta</taxon>
        <taxon>Tracheophyta</taxon>
        <taxon>Spermatophyta</taxon>
        <taxon>Magnoliopsida</taxon>
        <taxon>Liliopsida</taxon>
        <taxon>Poales</taxon>
        <taxon>Poaceae</taxon>
        <taxon>PACMAD clade</taxon>
        <taxon>Panicoideae</taxon>
        <taxon>Panicodae</taxon>
        <taxon>Paniceae</taxon>
        <taxon>Cenchrinae</taxon>
        <taxon>Setaria</taxon>
    </lineage>
</organism>
<gene>
    <name evidence="1" type="ORF">SETIT_2G429700v2</name>
</gene>
<evidence type="ECO:0000313" key="1">
    <source>
        <dbReference type="EMBL" id="RCV14483.1"/>
    </source>
</evidence>
<dbReference type="OrthoDB" id="10474167at2759"/>
<dbReference type="AlphaFoldDB" id="A0A368Q9D8"/>
<dbReference type="EMBL" id="CM003529">
    <property type="protein sequence ID" value="RCV14483.1"/>
    <property type="molecule type" value="Genomic_DNA"/>
</dbReference>
<reference evidence="1" key="2">
    <citation type="submission" date="2015-07" db="EMBL/GenBank/DDBJ databases">
        <authorList>
            <person name="Noorani M."/>
        </authorList>
    </citation>
    <scope>NUCLEOTIDE SEQUENCE</scope>
    <source>
        <strain evidence="1">Yugu1</strain>
    </source>
</reference>
<reference evidence="1" key="1">
    <citation type="journal article" date="2012" name="Nat. Biotechnol.">
        <title>Reference genome sequence of the model plant Setaria.</title>
        <authorList>
            <person name="Bennetzen J.L."/>
            <person name="Schmutz J."/>
            <person name="Wang H."/>
            <person name="Percifield R."/>
            <person name="Hawkins J."/>
            <person name="Pontaroli A.C."/>
            <person name="Estep M."/>
            <person name="Feng L."/>
            <person name="Vaughn J.N."/>
            <person name="Grimwood J."/>
            <person name="Jenkins J."/>
            <person name="Barry K."/>
            <person name="Lindquist E."/>
            <person name="Hellsten U."/>
            <person name="Deshpande S."/>
            <person name="Wang X."/>
            <person name="Wu X."/>
            <person name="Mitros T."/>
            <person name="Triplett J."/>
            <person name="Yang X."/>
            <person name="Ye C.Y."/>
            <person name="Mauro-Herrera M."/>
            <person name="Wang L."/>
            <person name="Li P."/>
            <person name="Sharma M."/>
            <person name="Sharma R."/>
            <person name="Ronald P.C."/>
            <person name="Panaud O."/>
            <person name="Kellogg E.A."/>
            <person name="Brutnell T.P."/>
            <person name="Doust A.N."/>
            <person name="Tuskan G.A."/>
            <person name="Rokhsar D."/>
            <person name="Devos K.M."/>
        </authorList>
    </citation>
    <scope>NUCLEOTIDE SEQUENCE [LARGE SCALE GENOMIC DNA]</scope>
    <source>
        <strain evidence="1">Yugu1</strain>
    </source>
</reference>
<sequence>MRSVRRTTLEKQGTCMDTLSSPLHGPEQLVYILHVFSFSIKVFLTSPLFLNCKHQRTPRLHVHVQYAAKNYLPFVSS</sequence>
<accession>A0A368Q9D8</accession>